<evidence type="ECO:0000313" key="3">
    <source>
        <dbReference type="EMBL" id="SVC75588.1"/>
    </source>
</evidence>
<sequence>METNVIWIIVAVVVIALVLSRNSKSSKKVQSKIGSGITSIKNQLK</sequence>
<keyword evidence="2" id="KW-0472">Membrane</keyword>
<reference evidence="3" key="1">
    <citation type="submission" date="2018-05" db="EMBL/GenBank/DDBJ databases">
        <authorList>
            <person name="Lanie J.A."/>
            <person name="Ng W.-L."/>
            <person name="Kazmierczak K.M."/>
            <person name="Andrzejewski T.M."/>
            <person name="Davidsen T.M."/>
            <person name="Wayne K.J."/>
            <person name="Tettelin H."/>
            <person name="Glass J.I."/>
            <person name="Rusch D."/>
            <person name="Podicherti R."/>
            <person name="Tsui H.-C.T."/>
            <person name="Winkler M.E."/>
        </authorList>
    </citation>
    <scope>NUCLEOTIDE SEQUENCE</scope>
</reference>
<gene>
    <name evidence="3" type="ORF">METZ01_LOCUS328442</name>
</gene>
<dbReference type="AlphaFoldDB" id="A0A382PSI2"/>
<feature type="region of interest" description="Disordered" evidence="1">
    <location>
        <begin position="23"/>
        <end position="45"/>
    </location>
</feature>
<evidence type="ECO:0000256" key="2">
    <source>
        <dbReference type="SAM" id="Phobius"/>
    </source>
</evidence>
<keyword evidence="2" id="KW-0812">Transmembrane</keyword>
<feature type="transmembrane region" description="Helical" evidence="2">
    <location>
        <begin position="6"/>
        <end position="23"/>
    </location>
</feature>
<accession>A0A382PSI2</accession>
<feature type="compositionally biased region" description="Polar residues" evidence="1">
    <location>
        <begin position="32"/>
        <end position="45"/>
    </location>
</feature>
<protein>
    <submittedName>
        <fullName evidence="3">Uncharacterized protein</fullName>
    </submittedName>
</protein>
<organism evidence="3">
    <name type="scientific">marine metagenome</name>
    <dbReference type="NCBI Taxonomy" id="408172"/>
    <lineage>
        <taxon>unclassified sequences</taxon>
        <taxon>metagenomes</taxon>
        <taxon>ecological metagenomes</taxon>
    </lineage>
</organism>
<evidence type="ECO:0000256" key="1">
    <source>
        <dbReference type="SAM" id="MobiDB-lite"/>
    </source>
</evidence>
<keyword evidence="2" id="KW-1133">Transmembrane helix</keyword>
<dbReference type="EMBL" id="UINC01109035">
    <property type="protein sequence ID" value="SVC75588.1"/>
    <property type="molecule type" value="Genomic_DNA"/>
</dbReference>
<name>A0A382PSI2_9ZZZZ</name>
<proteinExistence type="predicted"/>